<dbReference type="EMBL" id="CAWYQH010000174">
    <property type="protein sequence ID" value="CAK8697992.1"/>
    <property type="molecule type" value="Genomic_DNA"/>
</dbReference>
<evidence type="ECO:0000313" key="3">
    <source>
        <dbReference type="Proteomes" id="UP001642483"/>
    </source>
</evidence>
<evidence type="ECO:0000313" key="2">
    <source>
        <dbReference type="EMBL" id="CAK8697992.1"/>
    </source>
</evidence>
<feature type="transmembrane region" description="Helical" evidence="1">
    <location>
        <begin position="44"/>
        <end position="61"/>
    </location>
</feature>
<sequence>MGIFDQLYQSLKNDCVREPIIHGTAAATVASLVHFLYRGTRKSLLVWIGVLWPVAVGSSMYCDYSRIHEQLKNEQYKDALKYQIVNEGTDTNKPFSPRKGY</sequence>
<evidence type="ECO:0000256" key="1">
    <source>
        <dbReference type="SAM" id="Phobius"/>
    </source>
</evidence>
<feature type="transmembrane region" description="Helical" evidence="1">
    <location>
        <begin position="20"/>
        <end position="37"/>
    </location>
</feature>
<organism evidence="2 3">
    <name type="scientific">Clavelina lepadiformis</name>
    <name type="common">Light-bulb sea squirt</name>
    <name type="synonym">Ascidia lepadiformis</name>
    <dbReference type="NCBI Taxonomy" id="159417"/>
    <lineage>
        <taxon>Eukaryota</taxon>
        <taxon>Metazoa</taxon>
        <taxon>Chordata</taxon>
        <taxon>Tunicata</taxon>
        <taxon>Ascidiacea</taxon>
        <taxon>Aplousobranchia</taxon>
        <taxon>Clavelinidae</taxon>
        <taxon>Clavelina</taxon>
    </lineage>
</organism>
<reference evidence="2 3" key="1">
    <citation type="submission" date="2024-02" db="EMBL/GenBank/DDBJ databases">
        <authorList>
            <person name="Daric V."/>
            <person name="Darras S."/>
        </authorList>
    </citation>
    <scope>NUCLEOTIDE SEQUENCE [LARGE SCALE GENOMIC DNA]</scope>
</reference>
<keyword evidence="1" id="KW-1133">Transmembrane helix</keyword>
<gene>
    <name evidence="2" type="ORF">CVLEPA_LOCUS31464</name>
</gene>
<dbReference type="Proteomes" id="UP001642483">
    <property type="component" value="Unassembled WGS sequence"/>
</dbReference>
<evidence type="ECO:0008006" key="4">
    <source>
        <dbReference type="Google" id="ProtNLM"/>
    </source>
</evidence>
<proteinExistence type="predicted"/>
<accession>A0ABP0H2J5</accession>
<name>A0ABP0H2J5_CLALP</name>
<comment type="caution">
    <text evidence="2">The sequence shown here is derived from an EMBL/GenBank/DDBJ whole genome shotgun (WGS) entry which is preliminary data.</text>
</comment>
<keyword evidence="1" id="KW-0472">Membrane</keyword>
<protein>
    <recommendedName>
        <fullName evidence="4">Cytochrome c oxidase assembly protein COX20, mitochondrial</fullName>
    </recommendedName>
</protein>
<keyword evidence="1" id="KW-0812">Transmembrane</keyword>
<keyword evidence="3" id="KW-1185">Reference proteome</keyword>